<dbReference type="PANTHER" id="PTHR40050">
    <property type="entry name" value="INNER SPORE COAT PROTEIN H"/>
    <property type="match status" value="1"/>
</dbReference>
<dbReference type="STRING" id="1618646.UW57_C0001G0042"/>
<dbReference type="PANTHER" id="PTHR40050:SF1">
    <property type="entry name" value="INNER SPORE COAT PROTEIN H"/>
    <property type="match status" value="1"/>
</dbReference>
<dbReference type="Pfam" id="PF08757">
    <property type="entry name" value="CotH"/>
    <property type="match status" value="1"/>
</dbReference>
<keyword evidence="1" id="KW-0472">Membrane</keyword>
<evidence type="ECO:0008006" key="4">
    <source>
        <dbReference type="Google" id="ProtNLM"/>
    </source>
</evidence>
<protein>
    <recommendedName>
        <fullName evidence="4">Spore coat protein CotH</fullName>
    </recommendedName>
</protein>
<reference evidence="2 3" key="1">
    <citation type="journal article" date="2015" name="Nature">
        <title>rRNA introns, odd ribosomes, and small enigmatic genomes across a large radiation of phyla.</title>
        <authorList>
            <person name="Brown C.T."/>
            <person name="Hug L.A."/>
            <person name="Thomas B.C."/>
            <person name="Sharon I."/>
            <person name="Castelle C.J."/>
            <person name="Singh A."/>
            <person name="Wilkins M.J."/>
            <person name="Williams K.H."/>
            <person name="Banfield J.F."/>
        </authorList>
    </citation>
    <scope>NUCLEOTIDE SEQUENCE [LARGE SCALE GENOMIC DNA]</scope>
</reference>
<dbReference type="AlphaFoldDB" id="A0A0G1IZ36"/>
<evidence type="ECO:0000256" key="1">
    <source>
        <dbReference type="SAM" id="Phobius"/>
    </source>
</evidence>
<feature type="transmembrane region" description="Helical" evidence="1">
    <location>
        <begin position="7"/>
        <end position="29"/>
    </location>
</feature>
<sequence>MKKSIIFYVWGGISLFAFVLATFLIYAYFYDIPRSQVIAGLPRPIRNTIDAVRNIPYLKYSFRSHSLSIYKLYIQDNDYQKLKDALPNTADQILDEDDIIKVPAKLVYDGVERNVKVSPRGDTYPNWLFEKKAWNIEFTDGKLFNGYPEIKLVLPEFKDGFINPYRAKKLGLPTPAGEGEFVILKINDGPEMVYLQKEGWTKEFLKRHFGTDNGNLYGEIGVLDPIFTSTAFWKKYVSVVGEENNYADLEYLLYLINDAPNDEFVNKIFTVIDADNFYSWHIHSLLAGSTHQDARHNIRLFFNREKGKFFFIPWDVFLYDWAATLGRPREAKIYGMDFNNNPLIARILANPEFLLERNKRLWAYVGNDDNLADDLAHFDTIADRVDSAIFSDSVKFNSNARTEAKIDADRSTIGSNYAFLREQLDNAEASVGISLRPASIAAIAINFTYKGASPINFNGFKISLRNLNPAHTFQLYEDANNNNIFDAADKKNSVLEYKNNVLSAQGLNLMLYSNRTGNGPGNPIILQVTRKRFFVVAQIPYAVDSADASFTMFNEVTGSKLDPTIHVNNLNSLEL</sequence>
<proteinExistence type="predicted"/>
<organism evidence="2 3">
    <name type="scientific">Candidatus Giovannonibacteria bacterium GW2011_GWA1_44_29</name>
    <dbReference type="NCBI Taxonomy" id="1618646"/>
    <lineage>
        <taxon>Bacteria</taxon>
        <taxon>Candidatus Giovannoniibacteriota</taxon>
    </lineage>
</organism>
<name>A0A0G1IZ36_9BACT</name>
<evidence type="ECO:0000313" key="2">
    <source>
        <dbReference type="EMBL" id="KKT64315.1"/>
    </source>
</evidence>
<dbReference type="Proteomes" id="UP000034652">
    <property type="component" value="Unassembled WGS sequence"/>
</dbReference>
<comment type="caution">
    <text evidence="2">The sequence shown here is derived from an EMBL/GenBank/DDBJ whole genome shotgun (WGS) entry which is preliminary data.</text>
</comment>
<keyword evidence="1" id="KW-1133">Transmembrane helix</keyword>
<accession>A0A0G1IZ36</accession>
<gene>
    <name evidence="2" type="ORF">UW57_C0001G0042</name>
</gene>
<evidence type="ECO:0000313" key="3">
    <source>
        <dbReference type="Proteomes" id="UP000034652"/>
    </source>
</evidence>
<keyword evidence="1" id="KW-0812">Transmembrane</keyword>
<dbReference type="InterPro" id="IPR014867">
    <property type="entry name" value="Spore_coat_CotH_CotH2/3/7"/>
</dbReference>
<dbReference type="EMBL" id="LCIV01000001">
    <property type="protein sequence ID" value="KKT64315.1"/>
    <property type="molecule type" value="Genomic_DNA"/>
</dbReference>